<accession>A0A8S5QA85</accession>
<evidence type="ECO:0000256" key="1">
    <source>
        <dbReference type="SAM" id="Phobius"/>
    </source>
</evidence>
<name>A0A8S5QA85_9CAUD</name>
<reference evidence="2" key="1">
    <citation type="journal article" date="2021" name="Proc. Natl. Acad. Sci. U.S.A.">
        <title>A Catalog of Tens of Thousands of Viruses from Human Metagenomes Reveals Hidden Associations with Chronic Diseases.</title>
        <authorList>
            <person name="Tisza M.J."/>
            <person name="Buck C.B."/>
        </authorList>
    </citation>
    <scope>NUCLEOTIDE SEQUENCE</scope>
    <source>
        <strain evidence="2">CtlQ13</strain>
    </source>
</reference>
<protein>
    <submittedName>
        <fullName evidence="2">Uncharacterized protein</fullName>
    </submittedName>
</protein>
<dbReference type="EMBL" id="BK015619">
    <property type="protein sequence ID" value="DAE16263.1"/>
    <property type="molecule type" value="Genomic_DNA"/>
</dbReference>
<sequence>MITISFVGLLVAIVAGTIVGQLIISLIEKRQHGSK</sequence>
<keyword evidence="1" id="KW-1133">Transmembrane helix</keyword>
<keyword evidence="1" id="KW-0472">Membrane</keyword>
<proteinExistence type="predicted"/>
<keyword evidence="1" id="KW-0812">Transmembrane</keyword>
<organism evidence="2">
    <name type="scientific">Siphoviridae sp. ctlQ13</name>
    <dbReference type="NCBI Taxonomy" id="2825648"/>
    <lineage>
        <taxon>Viruses</taxon>
        <taxon>Duplodnaviria</taxon>
        <taxon>Heunggongvirae</taxon>
        <taxon>Uroviricota</taxon>
        <taxon>Caudoviricetes</taxon>
    </lineage>
</organism>
<feature type="transmembrane region" description="Helical" evidence="1">
    <location>
        <begin position="6"/>
        <end position="27"/>
    </location>
</feature>
<evidence type="ECO:0000313" key="2">
    <source>
        <dbReference type="EMBL" id="DAE16263.1"/>
    </source>
</evidence>